<keyword evidence="1" id="KW-0732">Signal</keyword>
<keyword evidence="4" id="KW-1185">Reference proteome</keyword>
<feature type="signal peptide" evidence="1">
    <location>
        <begin position="1"/>
        <end position="19"/>
    </location>
</feature>
<evidence type="ECO:0000313" key="3">
    <source>
        <dbReference type="EMBL" id="GGE33089.1"/>
    </source>
</evidence>
<accession>A0A8J2YBG5</accession>
<evidence type="ECO:0000313" key="4">
    <source>
        <dbReference type="Proteomes" id="UP000602745"/>
    </source>
</evidence>
<organism evidence="3 4">
    <name type="scientific">Agaricicola taiwanensis</name>
    <dbReference type="NCBI Taxonomy" id="591372"/>
    <lineage>
        <taxon>Bacteria</taxon>
        <taxon>Pseudomonadati</taxon>
        <taxon>Pseudomonadota</taxon>
        <taxon>Alphaproteobacteria</taxon>
        <taxon>Rhodobacterales</taxon>
        <taxon>Paracoccaceae</taxon>
        <taxon>Agaricicola</taxon>
    </lineage>
</organism>
<dbReference type="EMBL" id="BMCP01000001">
    <property type="protein sequence ID" value="GGE33089.1"/>
    <property type="molecule type" value="Genomic_DNA"/>
</dbReference>
<proteinExistence type="predicted"/>
<reference evidence="3" key="1">
    <citation type="journal article" date="2014" name="Int. J. Syst. Evol. Microbiol.">
        <title>Complete genome sequence of Corynebacterium casei LMG S-19264T (=DSM 44701T), isolated from a smear-ripened cheese.</title>
        <authorList>
            <consortium name="US DOE Joint Genome Institute (JGI-PGF)"/>
            <person name="Walter F."/>
            <person name="Albersmeier A."/>
            <person name="Kalinowski J."/>
            <person name="Ruckert C."/>
        </authorList>
    </citation>
    <scope>NUCLEOTIDE SEQUENCE</scope>
    <source>
        <strain evidence="3">CCM 7684</strain>
    </source>
</reference>
<dbReference type="Proteomes" id="UP000602745">
    <property type="component" value="Unassembled WGS sequence"/>
</dbReference>
<evidence type="ECO:0000259" key="2">
    <source>
        <dbReference type="Pfam" id="PF13670"/>
    </source>
</evidence>
<dbReference type="Pfam" id="PF13670">
    <property type="entry name" value="PepSY_2"/>
    <property type="match status" value="1"/>
</dbReference>
<dbReference type="RefSeq" id="WP_188408387.1">
    <property type="nucleotide sequence ID" value="NZ_BMCP01000001.1"/>
</dbReference>
<name>A0A8J2YBG5_9RHOB</name>
<protein>
    <recommendedName>
        <fullName evidence="2">PepSY domain-containing protein</fullName>
    </recommendedName>
</protein>
<dbReference type="AlphaFoldDB" id="A0A8J2YBG5"/>
<evidence type="ECO:0000256" key="1">
    <source>
        <dbReference type="SAM" id="SignalP"/>
    </source>
</evidence>
<sequence length="89" mass="9860">MRFALIATAATLFALPAAADFQDRPPQGAKMLSEIVSIVEKREKFAFIDEIDIEKGIYEITYFMTDGAEVKLHLDARTGQPPSADQATR</sequence>
<reference evidence="3" key="2">
    <citation type="submission" date="2020-09" db="EMBL/GenBank/DDBJ databases">
        <authorList>
            <person name="Sun Q."/>
            <person name="Sedlacek I."/>
        </authorList>
    </citation>
    <scope>NUCLEOTIDE SEQUENCE</scope>
    <source>
        <strain evidence="3">CCM 7684</strain>
    </source>
</reference>
<dbReference type="InterPro" id="IPR025711">
    <property type="entry name" value="PepSY"/>
</dbReference>
<feature type="domain" description="PepSY" evidence="2">
    <location>
        <begin position="5"/>
        <end position="80"/>
    </location>
</feature>
<comment type="caution">
    <text evidence="3">The sequence shown here is derived from an EMBL/GenBank/DDBJ whole genome shotgun (WGS) entry which is preliminary data.</text>
</comment>
<feature type="chain" id="PRO_5035260749" description="PepSY domain-containing protein" evidence="1">
    <location>
        <begin position="20"/>
        <end position="89"/>
    </location>
</feature>
<gene>
    <name evidence="3" type="ORF">GCM10007276_07940</name>
</gene>